<reference evidence="1" key="1">
    <citation type="submission" date="2014-12" db="EMBL/GenBank/DDBJ databases">
        <title>Insight into the proteome of Arion vulgaris.</title>
        <authorList>
            <person name="Aradska J."/>
            <person name="Bulat T."/>
            <person name="Smidak R."/>
            <person name="Sarate P."/>
            <person name="Gangsoo J."/>
            <person name="Sialana F."/>
            <person name="Bilban M."/>
            <person name="Lubec G."/>
        </authorList>
    </citation>
    <scope>NUCLEOTIDE SEQUENCE</scope>
    <source>
        <tissue evidence="1">Skin</tissue>
    </source>
</reference>
<dbReference type="EMBL" id="HACG01002026">
    <property type="protein sequence ID" value="CEK48891.1"/>
    <property type="molecule type" value="Transcribed_RNA"/>
</dbReference>
<proteinExistence type="predicted"/>
<gene>
    <name evidence="1" type="primary">ORF5546</name>
</gene>
<protein>
    <submittedName>
        <fullName evidence="1">Uncharacterized protein</fullName>
    </submittedName>
</protein>
<dbReference type="AlphaFoldDB" id="A0A0B6XZE3"/>
<evidence type="ECO:0000313" key="1">
    <source>
        <dbReference type="EMBL" id="CEK48891.1"/>
    </source>
</evidence>
<sequence>MVCRTGTFTFQPMCDVVRKLSFGNLAGLKFVSLKDIQRHIVDCSRGFSLV</sequence>
<name>A0A0B6XZE3_9EUPU</name>
<accession>A0A0B6XZE3</accession>
<organism evidence="1">
    <name type="scientific">Arion vulgaris</name>
    <dbReference type="NCBI Taxonomy" id="1028688"/>
    <lineage>
        <taxon>Eukaryota</taxon>
        <taxon>Metazoa</taxon>
        <taxon>Spiralia</taxon>
        <taxon>Lophotrochozoa</taxon>
        <taxon>Mollusca</taxon>
        <taxon>Gastropoda</taxon>
        <taxon>Heterobranchia</taxon>
        <taxon>Euthyneura</taxon>
        <taxon>Panpulmonata</taxon>
        <taxon>Eupulmonata</taxon>
        <taxon>Stylommatophora</taxon>
        <taxon>Helicina</taxon>
        <taxon>Arionoidea</taxon>
        <taxon>Arionidae</taxon>
        <taxon>Arion</taxon>
    </lineage>
</organism>